<accession>A0AAX1ULP8</accession>
<feature type="domain" description="YdbS-like PH" evidence="2">
    <location>
        <begin position="96"/>
        <end position="183"/>
    </location>
</feature>
<dbReference type="AlphaFoldDB" id="A0AAX1ULP8"/>
<gene>
    <name evidence="3" type="ORF">D1114_08955</name>
</gene>
<comment type="caution">
    <text evidence="3">The sequence shown here is derived from an EMBL/GenBank/DDBJ whole genome shotgun (WGS) entry which is preliminary data.</text>
</comment>
<evidence type="ECO:0000313" key="4">
    <source>
        <dbReference type="Proteomes" id="UP000266305"/>
    </source>
</evidence>
<dbReference type="Pfam" id="PF03703">
    <property type="entry name" value="bPH_2"/>
    <property type="match status" value="1"/>
</dbReference>
<evidence type="ECO:0000259" key="2">
    <source>
        <dbReference type="Pfam" id="PF03703"/>
    </source>
</evidence>
<feature type="transmembrane region" description="Helical" evidence="1">
    <location>
        <begin position="69"/>
        <end position="93"/>
    </location>
</feature>
<dbReference type="EMBL" id="QWGP01000007">
    <property type="protein sequence ID" value="RHZ95715.1"/>
    <property type="molecule type" value="Genomic_DNA"/>
</dbReference>
<dbReference type="InterPro" id="IPR005182">
    <property type="entry name" value="YdbS-like_PH"/>
</dbReference>
<evidence type="ECO:0000256" key="1">
    <source>
        <dbReference type="SAM" id="Phobius"/>
    </source>
</evidence>
<dbReference type="RefSeq" id="WP_118999925.1">
    <property type="nucleotide sequence ID" value="NZ_CM125964.1"/>
</dbReference>
<dbReference type="NCBIfam" id="NF040894">
    <property type="entry name" value="puhB_PGC"/>
    <property type="match status" value="1"/>
</dbReference>
<dbReference type="InterPro" id="IPR054839">
    <property type="entry name" value="puhB_PGC"/>
</dbReference>
<keyword evidence="1" id="KW-1133">Transmembrane helix</keyword>
<organism evidence="3 4">
    <name type="scientific">Cereibacter sphaeroides</name>
    <name type="common">Rhodobacter sphaeroides</name>
    <dbReference type="NCBI Taxonomy" id="1063"/>
    <lineage>
        <taxon>Bacteria</taxon>
        <taxon>Pseudomonadati</taxon>
        <taxon>Pseudomonadota</taxon>
        <taxon>Alphaproteobacteria</taxon>
        <taxon>Rhodobacterales</taxon>
        <taxon>Paracoccaceae</taxon>
        <taxon>Cereibacter</taxon>
    </lineage>
</organism>
<proteinExistence type="predicted"/>
<keyword evidence="1" id="KW-0812">Transmembrane</keyword>
<dbReference type="Proteomes" id="UP000266305">
    <property type="component" value="Unassembled WGS sequence"/>
</dbReference>
<keyword evidence="1" id="KW-0472">Membrane</keyword>
<sequence length="214" mass="23393">MDHDDFKFEPIPGLPERPPQGETLLWQGRPAAFALAREAYKVNWIAGYFALTALWRASTGWADGGLPMAVAYAVPYLGLGAVTYLLLLLGAYWQARATIYSITTARVILRIGAALSVTLNLPFKQLESAALDLRKSGTGTIALRMKAPNRISKLVCWPHIRPWKWRGEPAMRCVPDAERVARLLSDAAEARLSVPTIARTGEQAPVPPHAVPAA</sequence>
<evidence type="ECO:0000313" key="3">
    <source>
        <dbReference type="EMBL" id="RHZ95715.1"/>
    </source>
</evidence>
<name>A0AAX1ULP8_CERSP</name>
<reference evidence="3 4" key="1">
    <citation type="submission" date="2018-08" db="EMBL/GenBank/DDBJ databases">
        <title>Draft genome sequence of Rhodobacter sphaeroides FY.</title>
        <authorList>
            <person name="Rayyan A."/>
            <person name="Meyer T.E."/>
            <person name="Kyndt J.A."/>
        </authorList>
    </citation>
    <scope>NUCLEOTIDE SEQUENCE [LARGE SCALE GENOMIC DNA]</scope>
    <source>
        <strain evidence="3 4">FY</strain>
    </source>
</reference>
<protein>
    <submittedName>
        <fullName evidence="3">PH domain-containing protein</fullName>
    </submittedName>
</protein>